<evidence type="ECO:0000313" key="3">
    <source>
        <dbReference type="Proteomes" id="UP000267096"/>
    </source>
</evidence>
<keyword evidence="3" id="KW-1185">Reference proteome</keyword>
<reference evidence="4" key="1">
    <citation type="submission" date="2017-02" db="UniProtKB">
        <authorList>
            <consortium name="WormBaseParasite"/>
        </authorList>
    </citation>
    <scope>IDENTIFICATION</scope>
</reference>
<proteinExistence type="predicted"/>
<gene>
    <name evidence="2" type="ORF">ASIM_LOCUS7634</name>
</gene>
<dbReference type="EMBL" id="UYRR01018898">
    <property type="protein sequence ID" value="VDK29648.1"/>
    <property type="molecule type" value="Genomic_DNA"/>
</dbReference>
<dbReference type="WBParaSite" id="ASIM_0000787801-mRNA-1">
    <property type="protein sequence ID" value="ASIM_0000787801-mRNA-1"/>
    <property type="gene ID" value="ASIM_0000787801"/>
</dbReference>
<evidence type="ECO:0000313" key="2">
    <source>
        <dbReference type="EMBL" id="VDK29648.1"/>
    </source>
</evidence>
<organism evidence="4">
    <name type="scientific">Anisakis simplex</name>
    <name type="common">Herring worm</name>
    <dbReference type="NCBI Taxonomy" id="6269"/>
    <lineage>
        <taxon>Eukaryota</taxon>
        <taxon>Metazoa</taxon>
        <taxon>Ecdysozoa</taxon>
        <taxon>Nematoda</taxon>
        <taxon>Chromadorea</taxon>
        <taxon>Rhabditida</taxon>
        <taxon>Spirurina</taxon>
        <taxon>Ascaridomorpha</taxon>
        <taxon>Ascaridoidea</taxon>
        <taxon>Anisakidae</taxon>
        <taxon>Anisakis</taxon>
        <taxon>Anisakis simplex complex</taxon>
    </lineage>
</organism>
<reference evidence="2 3" key="2">
    <citation type="submission" date="2018-11" db="EMBL/GenBank/DDBJ databases">
        <authorList>
            <consortium name="Pathogen Informatics"/>
        </authorList>
    </citation>
    <scope>NUCLEOTIDE SEQUENCE [LARGE SCALE GENOMIC DNA]</scope>
</reference>
<dbReference type="Proteomes" id="UP000267096">
    <property type="component" value="Unassembled WGS sequence"/>
</dbReference>
<feature type="region of interest" description="Disordered" evidence="1">
    <location>
        <begin position="1"/>
        <end position="36"/>
    </location>
</feature>
<evidence type="ECO:0000256" key="1">
    <source>
        <dbReference type="SAM" id="MobiDB-lite"/>
    </source>
</evidence>
<evidence type="ECO:0000313" key="4">
    <source>
        <dbReference type="WBParaSite" id="ASIM_0000787801-mRNA-1"/>
    </source>
</evidence>
<name>A0A0M3JJQ7_ANISI</name>
<accession>A0A0M3JJQ7</accession>
<sequence length="83" mass="9592">MYQLQNRSPPTAPPRATSPSRSHARSNVDSCHQDMTAERRVSGADMSYIFREYSGRLKLYYWETAQNQKGDQSIFGSFKLERT</sequence>
<protein>
    <submittedName>
        <fullName evidence="2 4">Uncharacterized protein</fullName>
    </submittedName>
</protein>
<dbReference type="AlphaFoldDB" id="A0A0M3JJQ7"/>